<reference evidence="1 2" key="1">
    <citation type="submission" date="2015-03" db="EMBL/GenBank/DDBJ databases">
        <title>Draft genome of the nematode, Opisthorchis viverrini.</title>
        <authorList>
            <person name="Mitreva M."/>
        </authorList>
    </citation>
    <scope>NUCLEOTIDE SEQUENCE [LARGE SCALE GENOMIC DNA]</scope>
    <source>
        <strain evidence="1">Khon Kaen</strain>
    </source>
</reference>
<keyword evidence="2" id="KW-1185">Reference proteome</keyword>
<accession>A0A1S8WHJ7</accession>
<protein>
    <submittedName>
        <fullName evidence="1">Uncharacterized protein</fullName>
    </submittedName>
</protein>
<dbReference type="Proteomes" id="UP000243686">
    <property type="component" value="Unassembled WGS sequence"/>
</dbReference>
<dbReference type="EMBL" id="KV907027">
    <property type="protein sequence ID" value="OON13894.1"/>
    <property type="molecule type" value="Genomic_DNA"/>
</dbReference>
<gene>
    <name evidence="1" type="ORF">X801_10320</name>
</gene>
<organism evidence="1 2">
    <name type="scientific">Opisthorchis viverrini</name>
    <name type="common">Southeast Asian liver fluke</name>
    <dbReference type="NCBI Taxonomy" id="6198"/>
    <lineage>
        <taxon>Eukaryota</taxon>
        <taxon>Metazoa</taxon>
        <taxon>Spiralia</taxon>
        <taxon>Lophotrochozoa</taxon>
        <taxon>Platyhelminthes</taxon>
        <taxon>Trematoda</taxon>
        <taxon>Digenea</taxon>
        <taxon>Opisthorchiida</taxon>
        <taxon>Opisthorchiata</taxon>
        <taxon>Opisthorchiidae</taxon>
        <taxon>Opisthorchis</taxon>
    </lineage>
</organism>
<sequence length="111" mass="12508">MDEPGFEAYRQIATVSSGQLYIIGKGQVDEFMQVVEAAVEARKVHILQQDTYSEQAKIYSFPVDSHLSQLTVQVANHKRGQAIDVRIRNPQSKSRIICSPLAFQLVYVLDV</sequence>
<evidence type="ECO:0000313" key="2">
    <source>
        <dbReference type="Proteomes" id="UP000243686"/>
    </source>
</evidence>
<evidence type="ECO:0000313" key="1">
    <source>
        <dbReference type="EMBL" id="OON13894.1"/>
    </source>
</evidence>
<dbReference type="AlphaFoldDB" id="A0A1S8WHJ7"/>
<name>A0A1S8WHJ7_OPIVI</name>
<proteinExistence type="predicted"/>